<evidence type="ECO:0000313" key="3">
    <source>
        <dbReference type="EMBL" id="CAC5402168.1"/>
    </source>
</evidence>
<dbReference type="Proteomes" id="UP000507470">
    <property type="component" value="Unassembled WGS sequence"/>
</dbReference>
<evidence type="ECO:0000259" key="2">
    <source>
        <dbReference type="PROSITE" id="PS50158"/>
    </source>
</evidence>
<sequence length="314" mass="35818">MPNVISLTKFTEKQSAKQWWTLFMQWVLYHSMTEAATLAAFPFQLGENVLQWYLNSDDSVRTSLNNLKQAFLKRFSPDKTLFDTNVLCIKQIPGENVDDYVARVIKQTAECDIPAKMIVGIAIQGLRGPLAIIIMPQKPKSMEELREMSLLAEKTIKCTESPDESLTATIVGMQAEIANLSEKLNVASLAAISTINRGDSGTLQRQNNFQSQSRNSNPNFVCFRCNRRNCDLSRCPAKNKICYNCNKIGHFDSACRLGQRSNRGQQNMNSRNQNNAYRRNQNHYSQEHQVYLIQQQSYPAISYDPNYQNSHNSR</sequence>
<accession>A0A6J8D0B6</accession>
<protein>
    <recommendedName>
        <fullName evidence="2">CCHC-type domain-containing protein</fullName>
    </recommendedName>
</protein>
<feature type="domain" description="CCHC-type" evidence="2">
    <location>
        <begin position="242"/>
        <end position="256"/>
    </location>
</feature>
<dbReference type="PROSITE" id="PS50158">
    <property type="entry name" value="ZF_CCHC"/>
    <property type="match status" value="1"/>
</dbReference>
<dbReference type="EMBL" id="CACVKT020006490">
    <property type="protein sequence ID" value="CAC5402168.1"/>
    <property type="molecule type" value="Genomic_DNA"/>
</dbReference>
<keyword evidence="1" id="KW-0479">Metal-binding</keyword>
<dbReference type="GO" id="GO:0008270">
    <property type="term" value="F:zinc ion binding"/>
    <property type="evidence" value="ECO:0007669"/>
    <property type="project" value="UniProtKB-KW"/>
</dbReference>
<evidence type="ECO:0000256" key="1">
    <source>
        <dbReference type="PROSITE-ProRule" id="PRU00047"/>
    </source>
</evidence>
<reference evidence="3 4" key="1">
    <citation type="submission" date="2020-06" db="EMBL/GenBank/DDBJ databases">
        <authorList>
            <person name="Li R."/>
            <person name="Bekaert M."/>
        </authorList>
    </citation>
    <scope>NUCLEOTIDE SEQUENCE [LARGE SCALE GENOMIC DNA]</scope>
    <source>
        <strain evidence="4">wild</strain>
    </source>
</reference>
<dbReference type="InterPro" id="IPR005162">
    <property type="entry name" value="Retrotrans_gag_dom"/>
</dbReference>
<gene>
    <name evidence="3" type="ORF">MCOR_36153</name>
</gene>
<dbReference type="SUPFAM" id="SSF57756">
    <property type="entry name" value="Retrovirus zinc finger-like domains"/>
    <property type="match status" value="1"/>
</dbReference>
<name>A0A6J8D0B6_MYTCO</name>
<dbReference type="OrthoDB" id="6152813at2759"/>
<keyword evidence="1" id="KW-0863">Zinc-finger</keyword>
<evidence type="ECO:0000313" key="4">
    <source>
        <dbReference type="Proteomes" id="UP000507470"/>
    </source>
</evidence>
<dbReference type="PANTHER" id="PTHR33223">
    <property type="entry name" value="CCHC-TYPE DOMAIN-CONTAINING PROTEIN"/>
    <property type="match status" value="1"/>
</dbReference>
<dbReference type="InterPro" id="IPR036875">
    <property type="entry name" value="Znf_CCHC_sf"/>
</dbReference>
<keyword evidence="1" id="KW-0862">Zinc</keyword>
<keyword evidence="4" id="KW-1185">Reference proteome</keyword>
<organism evidence="3 4">
    <name type="scientific">Mytilus coruscus</name>
    <name type="common">Sea mussel</name>
    <dbReference type="NCBI Taxonomy" id="42192"/>
    <lineage>
        <taxon>Eukaryota</taxon>
        <taxon>Metazoa</taxon>
        <taxon>Spiralia</taxon>
        <taxon>Lophotrochozoa</taxon>
        <taxon>Mollusca</taxon>
        <taxon>Bivalvia</taxon>
        <taxon>Autobranchia</taxon>
        <taxon>Pteriomorphia</taxon>
        <taxon>Mytilida</taxon>
        <taxon>Mytiloidea</taxon>
        <taxon>Mytilidae</taxon>
        <taxon>Mytilinae</taxon>
        <taxon>Mytilus</taxon>
    </lineage>
</organism>
<dbReference type="PANTHER" id="PTHR33223:SF6">
    <property type="entry name" value="CCHC-TYPE DOMAIN-CONTAINING PROTEIN"/>
    <property type="match status" value="1"/>
</dbReference>
<dbReference type="Pfam" id="PF03732">
    <property type="entry name" value="Retrotrans_gag"/>
    <property type="match status" value="1"/>
</dbReference>
<dbReference type="InterPro" id="IPR001878">
    <property type="entry name" value="Znf_CCHC"/>
</dbReference>
<dbReference type="Gene3D" id="4.10.60.10">
    <property type="entry name" value="Zinc finger, CCHC-type"/>
    <property type="match status" value="1"/>
</dbReference>
<dbReference type="AlphaFoldDB" id="A0A6J8D0B6"/>
<dbReference type="GO" id="GO:0003676">
    <property type="term" value="F:nucleic acid binding"/>
    <property type="evidence" value="ECO:0007669"/>
    <property type="project" value="InterPro"/>
</dbReference>
<proteinExistence type="predicted"/>